<dbReference type="EMBL" id="AP025739">
    <property type="protein sequence ID" value="BDI29194.1"/>
    <property type="molecule type" value="Genomic_DNA"/>
</dbReference>
<protein>
    <submittedName>
        <fullName evidence="1">Uncharacterized protein</fullName>
    </submittedName>
</protein>
<evidence type="ECO:0000313" key="2">
    <source>
        <dbReference type="Proteomes" id="UP000287394"/>
    </source>
</evidence>
<evidence type="ECO:0000313" key="1">
    <source>
        <dbReference type="EMBL" id="BDI29194.1"/>
    </source>
</evidence>
<reference evidence="1 2" key="1">
    <citation type="journal article" date="2019" name="Int. J. Syst. Evol. Microbiol.">
        <title>Capsulimonas corticalis gen. nov., sp. nov., an aerobic capsulated bacterium, of a novel bacterial order, Capsulimonadales ord. nov., of the class Armatimonadia of the phylum Armatimonadetes.</title>
        <authorList>
            <person name="Li J."/>
            <person name="Kudo C."/>
            <person name="Tonouchi A."/>
        </authorList>
    </citation>
    <scope>NUCLEOTIDE SEQUENCE [LARGE SCALE GENOMIC DNA]</scope>
    <source>
        <strain evidence="1 2">AX-7</strain>
    </source>
</reference>
<organism evidence="1 2">
    <name type="scientific">Capsulimonas corticalis</name>
    <dbReference type="NCBI Taxonomy" id="2219043"/>
    <lineage>
        <taxon>Bacteria</taxon>
        <taxon>Bacillati</taxon>
        <taxon>Armatimonadota</taxon>
        <taxon>Armatimonadia</taxon>
        <taxon>Capsulimonadales</taxon>
        <taxon>Capsulimonadaceae</taxon>
        <taxon>Capsulimonas</taxon>
    </lineage>
</organism>
<dbReference type="AlphaFoldDB" id="A0A402D4A6"/>
<dbReference type="Proteomes" id="UP000287394">
    <property type="component" value="Chromosome"/>
</dbReference>
<proteinExistence type="predicted"/>
<sequence length="76" mass="8409">MSESVGIGTAVIGTLRRFRTFRAYQDVPIDYLPEATSRRPSEINAVLSDLQKSGVVVISNGKVRLLSSEERSKNKI</sequence>
<name>A0A402D4A6_9BACT</name>
<gene>
    <name evidence="1" type="ORF">CCAX7_12450</name>
</gene>
<accession>A0A402D4A6</accession>
<dbReference type="RefSeq" id="WP_125206293.1">
    <property type="nucleotide sequence ID" value="NZ_AP025739.1"/>
</dbReference>
<dbReference type="KEGG" id="ccot:CCAX7_12450"/>
<keyword evidence="2" id="KW-1185">Reference proteome</keyword>